<feature type="domain" description="WIBG Mago-binding" evidence="3">
    <location>
        <begin position="31"/>
        <end position="57"/>
    </location>
</feature>
<feature type="coiled-coil region" evidence="2">
    <location>
        <begin position="90"/>
        <end position="177"/>
    </location>
</feature>
<dbReference type="GO" id="GO:0003723">
    <property type="term" value="F:RNA binding"/>
    <property type="evidence" value="ECO:0007669"/>
    <property type="project" value="TreeGrafter"/>
</dbReference>
<dbReference type="InterPro" id="IPR039333">
    <property type="entry name" value="PYM1"/>
</dbReference>
<dbReference type="GO" id="GO:0035145">
    <property type="term" value="C:exon-exon junction complex"/>
    <property type="evidence" value="ECO:0007669"/>
    <property type="project" value="TreeGrafter"/>
</dbReference>
<dbReference type="SUPFAM" id="SSF101931">
    <property type="entry name" value="Pym (Within the bgcn gene intron protein, WIBG), N-terminal domain"/>
    <property type="match status" value="1"/>
</dbReference>
<dbReference type="EMBL" id="CAJNOT010004366">
    <property type="protein sequence ID" value="CAF1429333.1"/>
    <property type="molecule type" value="Genomic_DNA"/>
</dbReference>
<reference evidence="4" key="1">
    <citation type="submission" date="2021-02" db="EMBL/GenBank/DDBJ databases">
        <authorList>
            <person name="Nowell W R."/>
        </authorList>
    </citation>
    <scope>NUCLEOTIDE SEQUENCE</scope>
</reference>
<sequence>MSAKPSNATGKMSARGAAFERANIMRDPATGETFIPGSQRPDGTWRKAIRVRADYVPQDEVPVYQSMGQQTQNETQKRIENGNIIPGLVLTEEEKLLRAKKLEKEEKQLRNQMAKLTTQTPEDNKMKEIKKIQKLLKEINVLEKRYEQDQSSLDKDQIAKMKRKDELEKRLEELNNQDE</sequence>
<dbReference type="Proteomes" id="UP000663836">
    <property type="component" value="Unassembled WGS sequence"/>
</dbReference>
<dbReference type="Proteomes" id="UP000663864">
    <property type="component" value="Unassembled WGS sequence"/>
</dbReference>
<dbReference type="PANTHER" id="PTHR22959">
    <property type="entry name" value="PYM PROTEIN"/>
    <property type="match status" value="1"/>
</dbReference>
<comment type="similarity">
    <text evidence="1">Belongs to the pym family.</text>
</comment>
<dbReference type="GO" id="GO:1903259">
    <property type="term" value="P:exon-exon junction complex disassembly"/>
    <property type="evidence" value="ECO:0007669"/>
    <property type="project" value="InterPro"/>
</dbReference>
<dbReference type="SMART" id="SM01273">
    <property type="entry name" value="Mago-bind"/>
    <property type="match status" value="1"/>
</dbReference>
<name>A0A815MUF8_9BILA</name>
<evidence type="ECO:0000313" key="4">
    <source>
        <dbReference type="EMBL" id="CAF1429333.1"/>
    </source>
</evidence>
<protein>
    <recommendedName>
        <fullName evidence="3">WIBG Mago-binding domain-containing protein</fullName>
    </recommendedName>
</protein>
<dbReference type="AlphaFoldDB" id="A0A815MUF8"/>
<evidence type="ECO:0000256" key="2">
    <source>
        <dbReference type="SAM" id="Coils"/>
    </source>
</evidence>
<dbReference type="InterPro" id="IPR036348">
    <property type="entry name" value="WIBG_N_sf"/>
</dbReference>
<dbReference type="Pfam" id="PF09282">
    <property type="entry name" value="Mago-bind"/>
    <property type="match status" value="1"/>
</dbReference>
<gene>
    <name evidence="5" type="ORF">JBS370_LOCUS28008</name>
    <name evidence="4" type="ORF">ZHD862_LOCUS34305</name>
</gene>
<dbReference type="GO" id="GO:0005737">
    <property type="term" value="C:cytoplasm"/>
    <property type="evidence" value="ECO:0007669"/>
    <property type="project" value="TreeGrafter"/>
</dbReference>
<proteinExistence type="inferred from homology"/>
<evidence type="ECO:0000313" key="5">
    <source>
        <dbReference type="EMBL" id="CAF4031935.1"/>
    </source>
</evidence>
<evidence type="ECO:0000313" key="6">
    <source>
        <dbReference type="Proteomes" id="UP000663864"/>
    </source>
</evidence>
<dbReference type="EMBL" id="CAJOBD010005466">
    <property type="protein sequence ID" value="CAF4031935.1"/>
    <property type="molecule type" value="Genomic_DNA"/>
</dbReference>
<dbReference type="PANTHER" id="PTHR22959:SF0">
    <property type="entry name" value="PARTNER OF Y14 AND MAGO"/>
    <property type="match status" value="1"/>
</dbReference>
<organism evidence="4 6">
    <name type="scientific">Rotaria sordida</name>
    <dbReference type="NCBI Taxonomy" id="392033"/>
    <lineage>
        <taxon>Eukaryota</taxon>
        <taxon>Metazoa</taxon>
        <taxon>Spiralia</taxon>
        <taxon>Gnathifera</taxon>
        <taxon>Rotifera</taxon>
        <taxon>Eurotatoria</taxon>
        <taxon>Bdelloidea</taxon>
        <taxon>Philodinida</taxon>
        <taxon>Philodinidae</taxon>
        <taxon>Rotaria</taxon>
    </lineage>
</organism>
<evidence type="ECO:0000256" key="1">
    <source>
        <dbReference type="ARBA" id="ARBA00009394"/>
    </source>
</evidence>
<accession>A0A815MUF8</accession>
<evidence type="ECO:0000259" key="3">
    <source>
        <dbReference type="SMART" id="SM01273"/>
    </source>
</evidence>
<dbReference type="InterPro" id="IPR015362">
    <property type="entry name" value="WIBG_mago-bd"/>
</dbReference>
<comment type="caution">
    <text evidence="4">The sequence shown here is derived from an EMBL/GenBank/DDBJ whole genome shotgun (WGS) entry which is preliminary data.</text>
</comment>
<keyword evidence="2" id="KW-0175">Coiled coil</keyword>